<reference evidence="2 3" key="1">
    <citation type="submission" date="2021-03" db="EMBL/GenBank/DDBJ databases">
        <title>Genomic Encyclopedia of Type Strains, Phase IV (KMG-IV): sequencing the most valuable type-strain genomes for metagenomic binning, comparative biology and taxonomic classification.</title>
        <authorList>
            <person name="Goeker M."/>
        </authorList>
    </citation>
    <scope>NUCLEOTIDE SEQUENCE [LARGE SCALE GENOMIC DNA]</scope>
    <source>
        <strain evidence="2 3">DSM 3984</strain>
    </source>
</reference>
<dbReference type="EMBL" id="JAGGJZ010000013">
    <property type="protein sequence ID" value="MBP1890830.1"/>
    <property type="molecule type" value="Genomic_DNA"/>
</dbReference>
<keyword evidence="1" id="KW-0472">Membrane</keyword>
<protein>
    <submittedName>
        <fullName evidence="2">Preprotein translocase subunit SecY</fullName>
    </submittedName>
</protein>
<name>A0ABS4F3K7_9CLOT</name>
<keyword evidence="1" id="KW-1133">Transmembrane helix</keyword>
<evidence type="ECO:0000313" key="3">
    <source>
        <dbReference type="Proteomes" id="UP000783390"/>
    </source>
</evidence>
<comment type="caution">
    <text evidence="2">The sequence shown here is derived from an EMBL/GenBank/DDBJ whole genome shotgun (WGS) entry which is preliminary data.</text>
</comment>
<feature type="transmembrane region" description="Helical" evidence="1">
    <location>
        <begin position="6"/>
        <end position="21"/>
    </location>
</feature>
<keyword evidence="1" id="KW-0812">Transmembrane</keyword>
<dbReference type="RefSeq" id="WP_209797745.1">
    <property type="nucleotide sequence ID" value="NZ_JAGGJZ010000013.1"/>
</dbReference>
<accession>A0ABS4F3K7</accession>
<gene>
    <name evidence="2" type="ORF">J2Z53_002452</name>
</gene>
<proteinExistence type="predicted"/>
<keyword evidence="3" id="KW-1185">Reference proteome</keyword>
<evidence type="ECO:0000313" key="2">
    <source>
        <dbReference type="EMBL" id="MBP1890830.1"/>
    </source>
</evidence>
<sequence length="145" mass="17018">MKYIIFLLLILAIIFLIIYYEKKLFYSRRQLLVANSQIDNLRKRVPKNTRKSNKLEIKFLSPNSTMGIINENSNVYIAPLEFSYLIQNISVKMEVRILDKAEANGSNWYYIALPLDSNINSRGWVNEKNFSYFYSSSKTVSKDIK</sequence>
<organism evidence="2 3">
    <name type="scientific">Clostridium moniliforme</name>
    <dbReference type="NCBI Taxonomy" id="39489"/>
    <lineage>
        <taxon>Bacteria</taxon>
        <taxon>Bacillati</taxon>
        <taxon>Bacillota</taxon>
        <taxon>Clostridia</taxon>
        <taxon>Eubacteriales</taxon>
        <taxon>Clostridiaceae</taxon>
        <taxon>Clostridium</taxon>
    </lineage>
</organism>
<dbReference type="Proteomes" id="UP000783390">
    <property type="component" value="Unassembled WGS sequence"/>
</dbReference>
<evidence type="ECO:0000256" key="1">
    <source>
        <dbReference type="SAM" id="Phobius"/>
    </source>
</evidence>